<protein>
    <recommendedName>
        <fullName evidence="2">SGNH hydrolase-type esterase domain-containing protein</fullName>
    </recommendedName>
</protein>
<evidence type="ECO:0000313" key="3">
    <source>
        <dbReference type="EMBL" id="CAD8840412.1"/>
    </source>
</evidence>
<name>A0A7S1F3C1_NOCSC</name>
<dbReference type="AlphaFoldDB" id="A0A7S1F3C1"/>
<sequence>MHVKGVPPARGCKSHIAFRHTYHDLKDASAPPVVPLTARMAAPMQRKHIRRTLRSLTSRGACVVPGRSLRRGRRDDHVACAMMTPRKPPCNHVFRHPMTINPPLEVSSHRPNRRHSTSPMRRRRSLNHVDSPDKSEGEVVQKCAPFFGAVVSLVEVPSPPRAGPRMSPLDLQVPLGQSSPFDGPVEPQNQGLGAPSVEMSAVAPIVTAALQLTPSPEMDSALPETLKRPKSGEPQRRSPSLDMPRASRRSAVRRSPSLEMPRTTRSAVLRPREVPPPRGAVLRASSPERFALVPRGALLRSASPERVCTMQGPEDNVKALCDCSAILCLGDSLTAGYIDGIAPNVPYTDRFAQRLRKMGGSPVITNAGIRGEKSSQMSQRLAGLLHQGLKYDAVVIMAGTNDVLHLLPPDETFTSVAGLHKTVWDAGLMSVVMSIPPVRLAGSTQLALLEEYRRELNTRLQQLAASNPHRAVFVDVSAAVPLCNSALWSSDGVHLTQKGYEAIGEFVAEA</sequence>
<dbReference type="Gene3D" id="3.40.50.1110">
    <property type="entry name" value="SGNH hydrolase"/>
    <property type="match status" value="1"/>
</dbReference>
<organism evidence="3">
    <name type="scientific">Noctiluca scintillans</name>
    <name type="common">Sea sparkle</name>
    <name type="synonym">Red tide dinoflagellate</name>
    <dbReference type="NCBI Taxonomy" id="2966"/>
    <lineage>
        <taxon>Eukaryota</taxon>
        <taxon>Sar</taxon>
        <taxon>Alveolata</taxon>
        <taxon>Dinophyceae</taxon>
        <taxon>Noctilucales</taxon>
        <taxon>Noctilucaceae</taxon>
        <taxon>Noctiluca</taxon>
    </lineage>
</organism>
<dbReference type="InterPro" id="IPR013830">
    <property type="entry name" value="SGNH_hydro"/>
</dbReference>
<accession>A0A7S1F3C1</accession>
<gene>
    <name evidence="3" type="ORF">NSCI0253_LOCUS14760</name>
</gene>
<dbReference type="InterPro" id="IPR051532">
    <property type="entry name" value="Ester_Hydrolysis_Enzymes"/>
</dbReference>
<feature type="compositionally biased region" description="Basic residues" evidence="1">
    <location>
        <begin position="110"/>
        <end position="126"/>
    </location>
</feature>
<dbReference type="SUPFAM" id="SSF52266">
    <property type="entry name" value="SGNH hydrolase"/>
    <property type="match status" value="1"/>
</dbReference>
<feature type="region of interest" description="Disordered" evidence="1">
    <location>
        <begin position="100"/>
        <end position="138"/>
    </location>
</feature>
<dbReference type="PANTHER" id="PTHR30383:SF5">
    <property type="entry name" value="SGNH HYDROLASE-TYPE ESTERASE DOMAIN-CONTAINING PROTEIN"/>
    <property type="match status" value="1"/>
</dbReference>
<feature type="compositionally biased region" description="Basic and acidic residues" evidence="1">
    <location>
        <begin position="225"/>
        <end position="236"/>
    </location>
</feature>
<dbReference type="InterPro" id="IPR036514">
    <property type="entry name" value="SGNH_hydro_sf"/>
</dbReference>
<feature type="domain" description="SGNH hydrolase-type esterase" evidence="2">
    <location>
        <begin position="328"/>
        <end position="502"/>
    </location>
</feature>
<feature type="region of interest" description="Disordered" evidence="1">
    <location>
        <begin position="213"/>
        <end position="281"/>
    </location>
</feature>
<dbReference type="CDD" id="cd00229">
    <property type="entry name" value="SGNH_hydrolase"/>
    <property type="match status" value="1"/>
</dbReference>
<evidence type="ECO:0000259" key="2">
    <source>
        <dbReference type="Pfam" id="PF13472"/>
    </source>
</evidence>
<dbReference type="Pfam" id="PF13472">
    <property type="entry name" value="Lipase_GDSL_2"/>
    <property type="match status" value="1"/>
</dbReference>
<dbReference type="EMBL" id="HBFQ01021146">
    <property type="protein sequence ID" value="CAD8840412.1"/>
    <property type="molecule type" value="Transcribed_RNA"/>
</dbReference>
<dbReference type="PANTHER" id="PTHR30383">
    <property type="entry name" value="THIOESTERASE 1/PROTEASE 1/LYSOPHOSPHOLIPASE L1"/>
    <property type="match status" value="1"/>
</dbReference>
<evidence type="ECO:0000256" key="1">
    <source>
        <dbReference type="SAM" id="MobiDB-lite"/>
    </source>
</evidence>
<reference evidence="3" key="1">
    <citation type="submission" date="2021-01" db="EMBL/GenBank/DDBJ databases">
        <authorList>
            <person name="Corre E."/>
            <person name="Pelletier E."/>
            <person name="Niang G."/>
            <person name="Scheremetjew M."/>
            <person name="Finn R."/>
            <person name="Kale V."/>
            <person name="Holt S."/>
            <person name="Cochrane G."/>
            <person name="Meng A."/>
            <person name="Brown T."/>
            <person name="Cohen L."/>
        </authorList>
    </citation>
    <scope>NUCLEOTIDE SEQUENCE</scope>
</reference>
<dbReference type="GO" id="GO:0004622">
    <property type="term" value="F:phosphatidylcholine lysophospholipase activity"/>
    <property type="evidence" value="ECO:0007669"/>
    <property type="project" value="TreeGrafter"/>
</dbReference>
<proteinExistence type="predicted"/>